<sequence length="106" mass="11001">MRAADRCMADPSAAVPIAAIVVPYVGYLVRGAMLFIQDPRGMAGTGLVLGIAAACSRSAVVRPRCDAARSAAGRDGNWGSRFSFQPAPMPARHLRVGHLASGVVPI</sequence>
<dbReference type="EMBL" id="BAABIC010000043">
    <property type="protein sequence ID" value="GAA4714477.1"/>
    <property type="molecule type" value="Genomic_DNA"/>
</dbReference>
<gene>
    <name evidence="2" type="ORF">GCM10023215_67060</name>
</gene>
<keyword evidence="1" id="KW-1133">Transmembrane helix</keyword>
<proteinExistence type="predicted"/>
<evidence type="ECO:0000256" key="1">
    <source>
        <dbReference type="SAM" id="Phobius"/>
    </source>
</evidence>
<comment type="caution">
    <text evidence="2">The sequence shown here is derived from an EMBL/GenBank/DDBJ whole genome shotgun (WGS) entry which is preliminary data.</text>
</comment>
<protein>
    <submittedName>
        <fullName evidence="2">Uncharacterized protein</fullName>
    </submittedName>
</protein>
<evidence type="ECO:0000313" key="2">
    <source>
        <dbReference type="EMBL" id="GAA4714477.1"/>
    </source>
</evidence>
<dbReference type="Proteomes" id="UP001500325">
    <property type="component" value="Unassembled WGS sequence"/>
</dbReference>
<reference evidence="3" key="1">
    <citation type="journal article" date="2019" name="Int. J. Syst. Evol. Microbiol.">
        <title>The Global Catalogue of Microorganisms (GCM) 10K type strain sequencing project: providing services to taxonomists for standard genome sequencing and annotation.</title>
        <authorList>
            <consortium name="The Broad Institute Genomics Platform"/>
            <consortium name="The Broad Institute Genome Sequencing Center for Infectious Disease"/>
            <person name="Wu L."/>
            <person name="Ma J."/>
        </authorList>
    </citation>
    <scope>NUCLEOTIDE SEQUENCE [LARGE SCALE GENOMIC DNA]</scope>
    <source>
        <strain evidence="3">JCM 18055</strain>
    </source>
</reference>
<accession>A0ABP8XT94</accession>
<organism evidence="2 3">
    <name type="scientific">Pseudonocardia yuanmonensis</name>
    <dbReference type="NCBI Taxonomy" id="1095914"/>
    <lineage>
        <taxon>Bacteria</taxon>
        <taxon>Bacillati</taxon>
        <taxon>Actinomycetota</taxon>
        <taxon>Actinomycetes</taxon>
        <taxon>Pseudonocardiales</taxon>
        <taxon>Pseudonocardiaceae</taxon>
        <taxon>Pseudonocardia</taxon>
    </lineage>
</organism>
<keyword evidence="1" id="KW-0472">Membrane</keyword>
<keyword evidence="3" id="KW-1185">Reference proteome</keyword>
<name>A0ABP8XT94_9PSEU</name>
<keyword evidence="1" id="KW-0812">Transmembrane</keyword>
<evidence type="ECO:0000313" key="3">
    <source>
        <dbReference type="Proteomes" id="UP001500325"/>
    </source>
</evidence>
<feature type="transmembrane region" description="Helical" evidence="1">
    <location>
        <begin position="12"/>
        <end position="36"/>
    </location>
</feature>
<feature type="transmembrane region" description="Helical" evidence="1">
    <location>
        <begin position="42"/>
        <end position="60"/>
    </location>
</feature>